<dbReference type="AlphaFoldDB" id="A0A1F7J3Q0"/>
<comment type="caution">
    <text evidence="6">The sequence shown here is derived from an EMBL/GenBank/DDBJ whole genome shotgun (WGS) entry which is preliminary data.</text>
</comment>
<keyword evidence="4 5" id="KW-0460">Magnesium</keyword>
<evidence type="ECO:0000256" key="4">
    <source>
        <dbReference type="ARBA" id="ARBA00022842"/>
    </source>
</evidence>
<dbReference type="GO" id="GO:0006020">
    <property type="term" value="P:inositol metabolic process"/>
    <property type="evidence" value="ECO:0007669"/>
    <property type="project" value="TreeGrafter"/>
</dbReference>
<proteinExistence type="predicted"/>
<dbReference type="PANTHER" id="PTHR20854">
    <property type="entry name" value="INOSITOL MONOPHOSPHATASE"/>
    <property type="match status" value="1"/>
</dbReference>
<accession>A0A1F7J3Q0</accession>
<organism evidence="6 7">
    <name type="scientific">Candidatus Roizmanbacteria bacterium RIFCSPLOWO2_01_FULL_40_42</name>
    <dbReference type="NCBI Taxonomy" id="1802066"/>
    <lineage>
        <taxon>Bacteria</taxon>
        <taxon>Candidatus Roizmaniibacteriota</taxon>
    </lineage>
</organism>
<feature type="binding site" evidence="5">
    <location>
        <position position="66"/>
    </location>
    <ligand>
        <name>Mg(2+)</name>
        <dbReference type="ChEBI" id="CHEBI:18420"/>
        <label>1</label>
        <note>catalytic</note>
    </ligand>
</feature>
<dbReference type="InterPro" id="IPR000760">
    <property type="entry name" value="Inositol_monophosphatase-like"/>
</dbReference>
<feature type="binding site" evidence="5">
    <location>
        <position position="82"/>
    </location>
    <ligand>
        <name>Mg(2+)</name>
        <dbReference type="ChEBI" id="CHEBI:18420"/>
        <label>1</label>
        <note>catalytic</note>
    </ligand>
</feature>
<dbReference type="Proteomes" id="UP000178558">
    <property type="component" value="Unassembled WGS sequence"/>
</dbReference>
<feature type="binding site" evidence="5">
    <location>
        <position position="85"/>
    </location>
    <ligand>
        <name>Mg(2+)</name>
        <dbReference type="ChEBI" id="CHEBI:18420"/>
        <label>1</label>
        <note>catalytic</note>
    </ligand>
</feature>
<dbReference type="Pfam" id="PF00459">
    <property type="entry name" value="Inositol_P"/>
    <property type="match status" value="1"/>
</dbReference>
<keyword evidence="3" id="KW-0378">Hydrolase</keyword>
<gene>
    <name evidence="6" type="ORF">A3B50_00285</name>
</gene>
<reference evidence="6 7" key="1">
    <citation type="journal article" date="2016" name="Nat. Commun.">
        <title>Thousands of microbial genomes shed light on interconnected biogeochemical processes in an aquifer system.</title>
        <authorList>
            <person name="Anantharaman K."/>
            <person name="Brown C.T."/>
            <person name="Hug L.A."/>
            <person name="Sharon I."/>
            <person name="Castelle C.J."/>
            <person name="Probst A.J."/>
            <person name="Thomas B.C."/>
            <person name="Singh A."/>
            <person name="Wilkins M.J."/>
            <person name="Karaoz U."/>
            <person name="Brodie E.L."/>
            <person name="Williams K.H."/>
            <person name="Hubbard S.S."/>
            <person name="Banfield J.F."/>
        </authorList>
    </citation>
    <scope>NUCLEOTIDE SEQUENCE [LARGE SCALE GENOMIC DNA]</scope>
</reference>
<dbReference type="SUPFAM" id="SSF56655">
    <property type="entry name" value="Carbohydrate phosphatase"/>
    <property type="match status" value="1"/>
</dbReference>
<dbReference type="EMBL" id="MGAQ01000020">
    <property type="protein sequence ID" value="OGK50209.1"/>
    <property type="molecule type" value="Genomic_DNA"/>
</dbReference>
<evidence type="ECO:0000256" key="2">
    <source>
        <dbReference type="ARBA" id="ARBA00022723"/>
    </source>
</evidence>
<dbReference type="FunFam" id="3.30.540.10:FF:000003">
    <property type="entry name" value="Inositol-1-monophosphatase"/>
    <property type="match status" value="1"/>
</dbReference>
<keyword evidence="2 5" id="KW-0479">Metal-binding</keyword>
<dbReference type="GO" id="GO:0007165">
    <property type="term" value="P:signal transduction"/>
    <property type="evidence" value="ECO:0007669"/>
    <property type="project" value="TreeGrafter"/>
</dbReference>
<evidence type="ECO:0000313" key="7">
    <source>
        <dbReference type="Proteomes" id="UP000178558"/>
    </source>
</evidence>
<comment type="cofactor">
    <cofactor evidence="1 5">
        <name>Mg(2+)</name>
        <dbReference type="ChEBI" id="CHEBI:18420"/>
    </cofactor>
</comment>
<evidence type="ECO:0000256" key="1">
    <source>
        <dbReference type="ARBA" id="ARBA00001946"/>
    </source>
</evidence>
<evidence type="ECO:0000256" key="3">
    <source>
        <dbReference type="ARBA" id="ARBA00022801"/>
    </source>
</evidence>
<dbReference type="GO" id="GO:0046872">
    <property type="term" value="F:metal ion binding"/>
    <property type="evidence" value="ECO:0007669"/>
    <property type="project" value="UniProtKB-KW"/>
</dbReference>
<dbReference type="PANTHER" id="PTHR20854:SF4">
    <property type="entry name" value="INOSITOL-1-MONOPHOSPHATASE-RELATED"/>
    <property type="match status" value="1"/>
</dbReference>
<name>A0A1F7J3Q0_9BACT</name>
<evidence type="ECO:0000256" key="5">
    <source>
        <dbReference type="PIRSR" id="PIRSR600760-2"/>
    </source>
</evidence>
<dbReference type="GO" id="GO:0008934">
    <property type="term" value="F:inositol monophosphate 1-phosphatase activity"/>
    <property type="evidence" value="ECO:0007669"/>
    <property type="project" value="TreeGrafter"/>
</dbReference>
<dbReference type="Gene3D" id="3.30.540.10">
    <property type="entry name" value="Fructose-1,6-Bisphosphatase, subunit A, domain 1"/>
    <property type="match status" value="1"/>
</dbReference>
<evidence type="ECO:0000313" key="6">
    <source>
        <dbReference type="EMBL" id="OGK50209.1"/>
    </source>
</evidence>
<evidence type="ECO:0008006" key="8">
    <source>
        <dbReference type="Google" id="ProtNLM"/>
    </source>
</evidence>
<feature type="binding site" evidence="5">
    <location>
        <position position="207"/>
    </location>
    <ligand>
        <name>Mg(2+)</name>
        <dbReference type="ChEBI" id="CHEBI:18420"/>
        <label>1</label>
        <note>catalytic</note>
    </ligand>
</feature>
<sequence length="261" mass="29064">MKNNYKSFAIDLAYKAGALIKTNFYLGSKRTWKKDNTPVTETDFAVNKLVLDAVRKTYPDFGVLAEEESAMKDNAEYVWVCDPIDGTVPFSHGIPTFVFQLALVKDGKPILGVVYDPILDRLFTAEKGKGSFLNDNRIRVSQAKTFDKTLFFGIMGKHSKYYMRDVLHVITEKGANPINFRSIGYGGMLVAAGEIAGAAYSLKSAHDVAPLKILIEEAGGKVTDMFGNEQRYDREIKGALLTNGILHDELLQIIKENVILR</sequence>
<protein>
    <recommendedName>
        <fullName evidence="8">Inositol monophosphatase</fullName>
    </recommendedName>
</protein>
<dbReference type="PRINTS" id="PR00377">
    <property type="entry name" value="IMPHPHTASES"/>
</dbReference>
<dbReference type="Gene3D" id="3.40.190.80">
    <property type="match status" value="1"/>
</dbReference>
<feature type="binding site" evidence="5">
    <location>
        <position position="84"/>
    </location>
    <ligand>
        <name>Mg(2+)</name>
        <dbReference type="ChEBI" id="CHEBI:18420"/>
        <label>1</label>
        <note>catalytic</note>
    </ligand>
</feature>